<evidence type="ECO:0000313" key="2">
    <source>
        <dbReference type="EMBL" id="GAA3194852.1"/>
    </source>
</evidence>
<dbReference type="Pfam" id="PF08818">
    <property type="entry name" value="DUF1801"/>
    <property type="match status" value="1"/>
</dbReference>
<organism evidence="2 3">
    <name type="scientific">Actinocorallia longicatena</name>
    <dbReference type="NCBI Taxonomy" id="111803"/>
    <lineage>
        <taxon>Bacteria</taxon>
        <taxon>Bacillati</taxon>
        <taxon>Actinomycetota</taxon>
        <taxon>Actinomycetes</taxon>
        <taxon>Streptosporangiales</taxon>
        <taxon>Thermomonosporaceae</taxon>
        <taxon>Actinocorallia</taxon>
    </lineage>
</organism>
<keyword evidence="3" id="KW-1185">Reference proteome</keyword>
<gene>
    <name evidence="2" type="ORF">GCM10010468_04780</name>
</gene>
<proteinExistence type="predicted"/>
<accession>A0ABP6Q2X0</accession>
<dbReference type="Gene3D" id="3.90.1150.200">
    <property type="match status" value="1"/>
</dbReference>
<name>A0ABP6Q2X0_9ACTN</name>
<dbReference type="EMBL" id="BAAAUV010000001">
    <property type="protein sequence ID" value="GAA3194852.1"/>
    <property type="molecule type" value="Genomic_DNA"/>
</dbReference>
<reference evidence="3" key="1">
    <citation type="journal article" date="2019" name="Int. J. Syst. Evol. Microbiol.">
        <title>The Global Catalogue of Microorganisms (GCM) 10K type strain sequencing project: providing services to taxonomists for standard genome sequencing and annotation.</title>
        <authorList>
            <consortium name="The Broad Institute Genomics Platform"/>
            <consortium name="The Broad Institute Genome Sequencing Center for Infectious Disease"/>
            <person name="Wu L."/>
            <person name="Ma J."/>
        </authorList>
    </citation>
    <scope>NUCLEOTIDE SEQUENCE [LARGE SCALE GENOMIC DNA]</scope>
    <source>
        <strain evidence="3">JCM 9377</strain>
    </source>
</reference>
<dbReference type="RefSeq" id="WP_344821549.1">
    <property type="nucleotide sequence ID" value="NZ_BAAAUV010000001.1"/>
</dbReference>
<sequence length="119" mass="13240">MVQSAAPDVDAYLAELPADRRDVLARLRELCRARLPGFTEAMAWGMPAYFRDGTPEIALASQKQYISFYLMRPDVRQAFTERLADQDMGKSCLRFRTPAAVDFPLLADLLDATSAPAPS</sequence>
<dbReference type="SUPFAM" id="SSF159888">
    <property type="entry name" value="YdhG-like"/>
    <property type="match status" value="1"/>
</dbReference>
<protein>
    <submittedName>
        <fullName evidence="2">DUF1801 domain-containing protein</fullName>
    </submittedName>
</protein>
<feature type="domain" description="YdhG-like" evidence="1">
    <location>
        <begin position="20"/>
        <end position="111"/>
    </location>
</feature>
<comment type="caution">
    <text evidence="2">The sequence shown here is derived from an EMBL/GenBank/DDBJ whole genome shotgun (WGS) entry which is preliminary data.</text>
</comment>
<evidence type="ECO:0000259" key="1">
    <source>
        <dbReference type="Pfam" id="PF08818"/>
    </source>
</evidence>
<dbReference type="InterPro" id="IPR014922">
    <property type="entry name" value="YdhG-like"/>
</dbReference>
<dbReference type="Proteomes" id="UP001501237">
    <property type="component" value="Unassembled WGS sequence"/>
</dbReference>
<evidence type="ECO:0000313" key="3">
    <source>
        <dbReference type="Proteomes" id="UP001501237"/>
    </source>
</evidence>